<dbReference type="GO" id="GO:0006085">
    <property type="term" value="P:acetyl-CoA biosynthetic process"/>
    <property type="evidence" value="ECO:0007669"/>
    <property type="project" value="UniProtKB-UniRule"/>
</dbReference>
<dbReference type="UniPathway" id="UPA00340">
    <property type="reaction ID" value="UER00458"/>
</dbReference>
<evidence type="ECO:0000256" key="6">
    <source>
        <dbReference type="HAMAP-Rule" id="MF_00020"/>
    </source>
</evidence>
<evidence type="ECO:0000256" key="1">
    <source>
        <dbReference type="ARBA" id="ARBA00008748"/>
    </source>
</evidence>
<dbReference type="GO" id="GO:0051144">
    <property type="term" value="P:1,2-propanediol catabolic process"/>
    <property type="evidence" value="ECO:0007669"/>
    <property type="project" value="UniProtKB-UniPathway"/>
</dbReference>
<comment type="caution">
    <text evidence="8">The sequence shown here is derived from an EMBL/GenBank/DDBJ whole genome shotgun (WGS) entry which is preliminary data.</text>
</comment>
<dbReference type="OrthoDB" id="9802453at2"/>
<dbReference type="PANTHER" id="PTHR21060">
    <property type="entry name" value="ACETATE KINASE"/>
    <property type="match status" value="1"/>
</dbReference>
<dbReference type="EMBL" id="QDKM01000009">
    <property type="protein sequence ID" value="PVH27768.1"/>
    <property type="molecule type" value="Genomic_DNA"/>
</dbReference>
<dbReference type="UniPathway" id="UPA00621"/>
<dbReference type="PANTHER" id="PTHR21060:SF15">
    <property type="entry name" value="ACETATE KINASE-RELATED"/>
    <property type="match status" value="1"/>
</dbReference>
<dbReference type="Proteomes" id="UP000245911">
    <property type="component" value="Unassembled WGS sequence"/>
</dbReference>
<dbReference type="InterPro" id="IPR008300">
    <property type="entry name" value="PTAC"/>
</dbReference>
<evidence type="ECO:0000313" key="8">
    <source>
        <dbReference type="EMBL" id="PVH27768.1"/>
    </source>
</evidence>
<comment type="catalytic activity">
    <reaction evidence="6">
        <text>acetate + ATP = acetyl phosphate + ADP</text>
        <dbReference type="Rhea" id="RHEA:11352"/>
        <dbReference type="ChEBI" id="CHEBI:22191"/>
        <dbReference type="ChEBI" id="CHEBI:30089"/>
        <dbReference type="ChEBI" id="CHEBI:30616"/>
        <dbReference type="ChEBI" id="CHEBI:456216"/>
        <dbReference type="EC" id="2.7.2.1"/>
    </reaction>
</comment>
<dbReference type="HAMAP" id="MF_00020">
    <property type="entry name" value="Acetate_kinase"/>
    <property type="match status" value="1"/>
</dbReference>
<dbReference type="AlphaFoldDB" id="A0A2T8HQQ0"/>
<dbReference type="GO" id="GO:0005737">
    <property type="term" value="C:cytoplasm"/>
    <property type="evidence" value="ECO:0007669"/>
    <property type="project" value="UniProtKB-SubCell"/>
</dbReference>
<dbReference type="InterPro" id="IPR000890">
    <property type="entry name" value="Aliphatic_acid_kin_short-chain"/>
</dbReference>
<keyword evidence="4 6" id="KW-0418">Kinase</keyword>
<reference evidence="8 9" key="1">
    <citation type="submission" date="2018-04" db="EMBL/GenBank/DDBJ databases">
        <title>Pararhodobacter oceanense sp. nov., isolated from marine intertidal sediment.</title>
        <authorList>
            <person name="Wang X.-L."/>
            <person name="Du Z.-J."/>
        </authorList>
    </citation>
    <scope>NUCLEOTIDE SEQUENCE [LARGE SCALE GENOMIC DNA]</scope>
    <source>
        <strain evidence="8 9">AM505</strain>
    </source>
</reference>
<evidence type="ECO:0000313" key="9">
    <source>
        <dbReference type="Proteomes" id="UP000245911"/>
    </source>
</evidence>
<keyword evidence="5 6" id="KW-0067">ATP-binding</keyword>
<evidence type="ECO:0000256" key="3">
    <source>
        <dbReference type="ARBA" id="ARBA00022741"/>
    </source>
</evidence>
<dbReference type="Gene3D" id="3.30.420.40">
    <property type="match status" value="2"/>
</dbReference>
<name>A0A2T8HQQ0_9RHOB</name>
<keyword evidence="6" id="KW-0479">Metal-binding</keyword>
<dbReference type="EC" id="2.7.2.1" evidence="6"/>
<dbReference type="InterPro" id="IPR004372">
    <property type="entry name" value="Ac/propionate_kinase"/>
</dbReference>
<keyword evidence="6" id="KW-0460">Magnesium</keyword>
<feature type="binding site" evidence="6">
    <location>
        <begin position="205"/>
        <end position="209"/>
    </location>
    <ligand>
        <name>ATP</name>
        <dbReference type="ChEBI" id="CHEBI:30616"/>
    </ligand>
</feature>
<dbReference type="PROSITE" id="PS01076">
    <property type="entry name" value="ACETATE_KINASE_2"/>
    <property type="match status" value="1"/>
</dbReference>
<evidence type="ECO:0000256" key="4">
    <source>
        <dbReference type="ARBA" id="ARBA00022777"/>
    </source>
</evidence>
<dbReference type="NCBIfam" id="TIGR00016">
    <property type="entry name" value="ackA"/>
    <property type="match status" value="1"/>
</dbReference>
<dbReference type="NCBIfam" id="NF011652">
    <property type="entry name" value="PRK15070.1"/>
    <property type="match status" value="1"/>
</dbReference>
<comment type="subunit">
    <text evidence="6">Homodimer.</text>
</comment>
<sequence>MRILVFNAGSSSLKIGVFDTGGEAGAQVVQRLKGGFGRFRDGGCTVHLQAADRSEDFTAPYADLAAATAAVPGLLADWGVTGIEAIGHRIVHGGEAHDGPATLDPETLAGIEALTPLAPLHIPANLNVVRLARAVWPDLPQVGVFDTAFHLDNPPRVTTYAVPQAWREAGLRRYGFHGTSHQYVAERAAQAMGQPLGDLRLISVHLGNGASVCAINLGQSLESSMGLTPLEGLVMGTRSGDIDPGAFGYLQRELGLSVAQIEHDLYYESGLKGLTGSADMRDVEDRAAAGDAQAQLAINLYAYRVRKYIGGYAAAMGGVDGVIFTGGIGENSASMRRRICDGLQFFGLRLDHDRNLAPDLDNYAAPHIQAYGSKVAVIVTETAEQLQIAREVAAHLARPMPAARPIPIAVSGRHVHLSADSLAALFGEGYQLTEAKPLRQPGNWVANERVTLVGPKGTLENVAILGPLRPRTQIEVSRTDSFTLGIEAPVRDSGHLEGTPEIRLVGPAGQLDTDGLIVAARHIHINPADAEAMGLEDRQLVRVRIGTGDRALTFARTLVRVQPNAFTEMHIDTDEGNAAGIGRDFVGQVAAGVEAFVGG</sequence>
<keyword evidence="3 6" id="KW-0547">Nucleotide-binding</keyword>
<feature type="binding site" evidence="6">
    <location>
        <position position="384"/>
    </location>
    <ligand>
        <name>Mg(2+)</name>
        <dbReference type="ChEBI" id="CHEBI:18420"/>
    </ligand>
</feature>
<feature type="site" description="Transition state stabilizer" evidence="6">
    <location>
        <position position="177"/>
    </location>
</feature>
<organism evidence="8 9">
    <name type="scientific">Pararhodobacter oceanensis</name>
    <dbReference type="NCBI Taxonomy" id="2172121"/>
    <lineage>
        <taxon>Bacteria</taxon>
        <taxon>Pseudomonadati</taxon>
        <taxon>Pseudomonadota</taxon>
        <taxon>Alphaproteobacteria</taxon>
        <taxon>Rhodobacterales</taxon>
        <taxon>Paracoccaceae</taxon>
        <taxon>Pararhodobacter</taxon>
    </lineage>
</organism>
<dbReference type="GO" id="GO:0000287">
    <property type="term" value="F:magnesium ion binding"/>
    <property type="evidence" value="ECO:0007669"/>
    <property type="project" value="UniProtKB-UniRule"/>
</dbReference>
<comment type="cofactor">
    <cofactor evidence="6">
        <name>Mg(2+)</name>
        <dbReference type="ChEBI" id="CHEBI:18420"/>
    </cofactor>
    <cofactor evidence="6">
        <name>Mn(2+)</name>
        <dbReference type="ChEBI" id="CHEBI:29035"/>
    </cofactor>
    <text evidence="6">Mg(2+). Can also accept Mn(2+).</text>
</comment>
<comment type="pathway">
    <text evidence="6">Metabolic intermediate biosynthesis; acetyl-CoA biosynthesis; acetyl-CoA from acetate: step 1/2.</text>
</comment>
<dbReference type="PRINTS" id="PR00471">
    <property type="entry name" value="ACETATEKNASE"/>
</dbReference>
<dbReference type="GO" id="GO:0016747">
    <property type="term" value="F:acyltransferase activity, transferring groups other than amino-acyl groups"/>
    <property type="evidence" value="ECO:0007669"/>
    <property type="project" value="InterPro"/>
</dbReference>
<comment type="subcellular location">
    <subcellularLocation>
        <location evidence="6">Cytoplasm</location>
    </subcellularLocation>
</comment>
<feature type="binding site" evidence="6">
    <location>
        <position position="7"/>
    </location>
    <ligand>
        <name>Mg(2+)</name>
        <dbReference type="ChEBI" id="CHEBI:18420"/>
    </ligand>
</feature>
<keyword evidence="2 6" id="KW-0808">Transferase</keyword>
<dbReference type="InterPro" id="IPR043129">
    <property type="entry name" value="ATPase_NBD"/>
</dbReference>
<dbReference type="GO" id="GO:0008776">
    <property type="term" value="F:acetate kinase activity"/>
    <property type="evidence" value="ECO:0007669"/>
    <property type="project" value="UniProtKB-UniRule"/>
</dbReference>
<feature type="binding site" evidence="6">
    <location>
        <position position="14"/>
    </location>
    <ligand>
        <name>ATP</name>
        <dbReference type="ChEBI" id="CHEBI:30616"/>
    </ligand>
</feature>
<comment type="similarity">
    <text evidence="1 6 7">Belongs to the acetokinase family.</text>
</comment>
<comment type="function">
    <text evidence="6">Catalyzes the formation of acetyl phosphate from acetate and ATP. Can also catalyze the reverse reaction.</text>
</comment>
<evidence type="ECO:0000256" key="7">
    <source>
        <dbReference type="RuleBase" id="RU003835"/>
    </source>
</evidence>
<keyword evidence="9" id="KW-1185">Reference proteome</keyword>
<accession>A0A2T8HQQ0</accession>
<evidence type="ECO:0000256" key="2">
    <source>
        <dbReference type="ARBA" id="ARBA00022679"/>
    </source>
</evidence>
<dbReference type="InterPro" id="IPR023865">
    <property type="entry name" value="Aliphatic_acid_kinase_CS"/>
</dbReference>
<feature type="binding site" evidence="6">
    <location>
        <begin position="279"/>
        <end position="281"/>
    </location>
    <ligand>
        <name>ATP</name>
        <dbReference type="ChEBI" id="CHEBI:30616"/>
    </ligand>
</feature>
<evidence type="ECO:0000256" key="5">
    <source>
        <dbReference type="ARBA" id="ARBA00022840"/>
    </source>
</evidence>
<feature type="binding site" evidence="6">
    <location>
        <position position="89"/>
    </location>
    <ligand>
        <name>substrate</name>
    </ligand>
</feature>
<dbReference type="Pfam" id="PF00871">
    <property type="entry name" value="Acetate_kinase"/>
    <property type="match status" value="1"/>
</dbReference>
<feature type="binding site" evidence="6">
    <location>
        <begin position="327"/>
        <end position="331"/>
    </location>
    <ligand>
        <name>ATP</name>
        <dbReference type="ChEBI" id="CHEBI:30616"/>
    </ligand>
</feature>
<feature type="active site" description="Proton donor/acceptor" evidence="6">
    <location>
        <position position="146"/>
    </location>
</feature>
<feature type="site" description="Transition state stabilizer" evidence="6">
    <location>
        <position position="238"/>
    </location>
</feature>
<dbReference type="GO" id="GO:0006083">
    <property type="term" value="P:acetate metabolic process"/>
    <property type="evidence" value="ECO:0007669"/>
    <property type="project" value="TreeGrafter"/>
</dbReference>
<dbReference type="SUPFAM" id="SSF53067">
    <property type="entry name" value="Actin-like ATPase domain"/>
    <property type="match status" value="2"/>
</dbReference>
<dbReference type="Pfam" id="PF06130">
    <property type="entry name" value="PTAC"/>
    <property type="match status" value="1"/>
</dbReference>
<gene>
    <name evidence="6" type="primary">ackA</name>
    <name evidence="8" type="ORF">DDE20_15810</name>
</gene>
<dbReference type="RefSeq" id="WP_116559496.1">
    <property type="nucleotide sequence ID" value="NZ_QDKM01000009.1"/>
</dbReference>
<proteinExistence type="inferred from homology"/>
<protein>
    <recommendedName>
        <fullName evidence="6">Acetate kinase</fullName>
        <ecNumber evidence="6">2.7.2.1</ecNumber>
    </recommendedName>
    <alternativeName>
        <fullName evidence="6">Acetokinase</fullName>
    </alternativeName>
</protein>
<dbReference type="GO" id="GO:0005524">
    <property type="term" value="F:ATP binding"/>
    <property type="evidence" value="ECO:0007669"/>
    <property type="project" value="UniProtKB-KW"/>
</dbReference>
<keyword evidence="6" id="KW-0963">Cytoplasm</keyword>